<accession>A0A0F9FX97</accession>
<evidence type="ECO:0000313" key="1">
    <source>
        <dbReference type="EMBL" id="KKL82851.1"/>
    </source>
</evidence>
<dbReference type="EMBL" id="LAZR01022156">
    <property type="protein sequence ID" value="KKL82851.1"/>
    <property type="molecule type" value="Genomic_DNA"/>
</dbReference>
<organism evidence="1">
    <name type="scientific">marine sediment metagenome</name>
    <dbReference type="NCBI Taxonomy" id="412755"/>
    <lineage>
        <taxon>unclassified sequences</taxon>
        <taxon>metagenomes</taxon>
        <taxon>ecological metagenomes</taxon>
    </lineage>
</organism>
<comment type="caution">
    <text evidence="1">The sequence shown here is derived from an EMBL/GenBank/DDBJ whole genome shotgun (WGS) entry which is preliminary data.</text>
</comment>
<reference evidence="1" key="1">
    <citation type="journal article" date="2015" name="Nature">
        <title>Complex archaea that bridge the gap between prokaryotes and eukaryotes.</title>
        <authorList>
            <person name="Spang A."/>
            <person name="Saw J.H."/>
            <person name="Jorgensen S.L."/>
            <person name="Zaremba-Niedzwiedzka K."/>
            <person name="Martijn J."/>
            <person name="Lind A.E."/>
            <person name="van Eijk R."/>
            <person name="Schleper C."/>
            <person name="Guy L."/>
            <person name="Ettema T.J."/>
        </authorList>
    </citation>
    <scope>NUCLEOTIDE SEQUENCE</scope>
</reference>
<sequence length="64" mass="7777">MVKIEEIKEIKKYFKRIYTIVSKDVLEMIENLNLSKKKKKAILRELAFLPEEEQLKYLDEFKSL</sequence>
<protein>
    <submittedName>
        <fullName evidence="1">Uncharacterized protein</fullName>
    </submittedName>
</protein>
<proteinExistence type="predicted"/>
<name>A0A0F9FX97_9ZZZZ</name>
<dbReference type="AlphaFoldDB" id="A0A0F9FX97"/>
<gene>
    <name evidence="1" type="ORF">LCGC14_1980650</name>
</gene>